<dbReference type="Proteomes" id="UP000770330">
    <property type="component" value="Unassembled WGS sequence"/>
</dbReference>
<dbReference type="EMBL" id="JABZXO010000028">
    <property type="protein sequence ID" value="MBF1657984.1"/>
    <property type="molecule type" value="Genomic_DNA"/>
</dbReference>
<dbReference type="AlphaFoldDB" id="A0A930L319"/>
<sequence>MLFLAENSTLYGVIGVAGVAVIILYSLGLAFVSLWICSETDGFDGLTGVFGAWIFGVAAILFITTTIQRIL</sequence>
<protein>
    <submittedName>
        <fullName evidence="2">Uncharacterized protein</fullName>
    </submittedName>
</protein>
<evidence type="ECO:0000313" key="2">
    <source>
        <dbReference type="EMBL" id="MBF1657984.1"/>
    </source>
</evidence>
<gene>
    <name evidence="2" type="ORF">HXO61_08675</name>
</gene>
<feature type="transmembrane region" description="Helical" evidence="1">
    <location>
        <begin position="12"/>
        <end position="36"/>
    </location>
</feature>
<dbReference type="RefSeq" id="WP_303945534.1">
    <property type="nucleotide sequence ID" value="NZ_CAURIN010000012.1"/>
</dbReference>
<organism evidence="2 3">
    <name type="scientific">Rothia mucilaginosa</name>
    <dbReference type="NCBI Taxonomy" id="43675"/>
    <lineage>
        <taxon>Bacteria</taxon>
        <taxon>Bacillati</taxon>
        <taxon>Actinomycetota</taxon>
        <taxon>Actinomycetes</taxon>
        <taxon>Micrococcales</taxon>
        <taxon>Micrococcaceae</taxon>
        <taxon>Rothia</taxon>
    </lineage>
</organism>
<comment type="caution">
    <text evidence="2">The sequence shown here is derived from an EMBL/GenBank/DDBJ whole genome shotgun (WGS) entry which is preliminary data.</text>
</comment>
<evidence type="ECO:0000313" key="3">
    <source>
        <dbReference type="Proteomes" id="UP000770330"/>
    </source>
</evidence>
<reference evidence="2" key="1">
    <citation type="submission" date="2020-04" db="EMBL/GenBank/DDBJ databases">
        <title>Deep metagenomics examines the oral microbiome during advanced dental caries in children, revealing novel taxa and co-occurrences with host molecules.</title>
        <authorList>
            <person name="Baker J.L."/>
            <person name="Morton J.T."/>
            <person name="Dinis M."/>
            <person name="Alvarez R."/>
            <person name="Tran N.C."/>
            <person name="Knight R."/>
            <person name="Edlund A."/>
        </authorList>
    </citation>
    <scope>NUCLEOTIDE SEQUENCE</scope>
    <source>
        <strain evidence="2">JCVI_39_bin.18</strain>
    </source>
</reference>
<keyword evidence="1" id="KW-1133">Transmembrane helix</keyword>
<keyword evidence="1" id="KW-0812">Transmembrane</keyword>
<accession>A0A930L319</accession>
<keyword evidence="1" id="KW-0472">Membrane</keyword>
<proteinExistence type="predicted"/>
<evidence type="ECO:0000256" key="1">
    <source>
        <dbReference type="SAM" id="Phobius"/>
    </source>
</evidence>
<feature type="transmembrane region" description="Helical" evidence="1">
    <location>
        <begin position="48"/>
        <end position="67"/>
    </location>
</feature>
<name>A0A930L319_9MICC</name>